<evidence type="ECO:0000313" key="2">
    <source>
        <dbReference type="Proteomes" id="UP000257109"/>
    </source>
</evidence>
<organism evidence="1 2">
    <name type="scientific">Mucuna pruriens</name>
    <name type="common">Velvet bean</name>
    <name type="synonym">Dolichos pruriens</name>
    <dbReference type="NCBI Taxonomy" id="157652"/>
    <lineage>
        <taxon>Eukaryota</taxon>
        <taxon>Viridiplantae</taxon>
        <taxon>Streptophyta</taxon>
        <taxon>Embryophyta</taxon>
        <taxon>Tracheophyta</taxon>
        <taxon>Spermatophyta</taxon>
        <taxon>Magnoliopsida</taxon>
        <taxon>eudicotyledons</taxon>
        <taxon>Gunneridae</taxon>
        <taxon>Pentapetalae</taxon>
        <taxon>rosids</taxon>
        <taxon>fabids</taxon>
        <taxon>Fabales</taxon>
        <taxon>Fabaceae</taxon>
        <taxon>Papilionoideae</taxon>
        <taxon>50 kb inversion clade</taxon>
        <taxon>NPAAA clade</taxon>
        <taxon>indigoferoid/millettioid clade</taxon>
        <taxon>Phaseoleae</taxon>
        <taxon>Mucuna</taxon>
    </lineage>
</organism>
<dbReference type="EMBL" id="QJKJ01004386">
    <property type="protein sequence ID" value="RDX94383.1"/>
    <property type="molecule type" value="Genomic_DNA"/>
</dbReference>
<proteinExistence type="predicted"/>
<evidence type="ECO:0000313" key="1">
    <source>
        <dbReference type="EMBL" id="RDX94383.1"/>
    </source>
</evidence>
<comment type="caution">
    <text evidence="1">The sequence shown here is derived from an EMBL/GenBank/DDBJ whole genome shotgun (WGS) entry which is preliminary data.</text>
</comment>
<reference evidence="1" key="1">
    <citation type="submission" date="2018-05" db="EMBL/GenBank/DDBJ databases">
        <title>Draft genome of Mucuna pruriens seed.</title>
        <authorList>
            <person name="Nnadi N.E."/>
            <person name="Vos R."/>
            <person name="Hasami M.H."/>
            <person name="Devisetty U.K."/>
            <person name="Aguiy J.C."/>
        </authorList>
    </citation>
    <scope>NUCLEOTIDE SEQUENCE [LARGE SCALE GENOMIC DNA]</scope>
    <source>
        <strain evidence="1">JCA_2017</strain>
    </source>
</reference>
<sequence length="195" mass="21661">MYSLSLTMTITRRKNCLRSRVRSFSLRRRGMIILNILVILLGNTLKKVLISPNTNSIGNANFVTRLSISTLLALVCFESNFAKVPSNTWWLDISATIHVSNSLQEFRSKQNPNKGEMVINVGDGASLEVEHIGIVSINNKRVILSYDSVVVGFGVLHDGLYMLDVFFVFDTGENLVVNSIVGNKHGRIVENSSMS</sequence>
<accession>A0A371GVD1</accession>
<name>A0A371GVD1_MUCPR</name>
<feature type="non-terminal residue" evidence="1">
    <location>
        <position position="1"/>
    </location>
</feature>
<dbReference type="Proteomes" id="UP000257109">
    <property type="component" value="Unassembled WGS sequence"/>
</dbReference>
<dbReference type="AlphaFoldDB" id="A0A371GVD1"/>
<dbReference type="OrthoDB" id="989164at2759"/>
<protein>
    <submittedName>
        <fullName evidence="1">Uncharacterized protein</fullName>
    </submittedName>
</protein>
<gene>
    <name evidence="1" type="ORF">CR513_23239</name>
</gene>
<keyword evidence="2" id="KW-1185">Reference proteome</keyword>